<evidence type="ECO:0000313" key="5">
    <source>
        <dbReference type="Proteomes" id="UP000242188"/>
    </source>
</evidence>
<dbReference type="Pfam" id="PF17517">
    <property type="entry name" value="IgGFc_binding"/>
    <property type="match status" value="1"/>
</dbReference>
<feature type="domain" description="IgGFc-binding protein N-terminal" evidence="3">
    <location>
        <begin position="78"/>
        <end position="377"/>
    </location>
</feature>
<accession>A0A210Q7D4</accession>
<feature type="region of interest" description="Disordered" evidence="1">
    <location>
        <begin position="426"/>
        <end position="446"/>
    </location>
</feature>
<keyword evidence="2" id="KW-0472">Membrane</keyword>
<dbReference type="Gene3D" id="2.20.100.10">
    <property type="entry name" value="Thrombospondin type-1 (TSP1) repeat"/>
    <property type="match status" value="3"/>
</dbReference>
<dbReference type="PROSITE" id="PS50092">
    <property type="entry name" value="TSP1"/>
    <property type="match status" value="3"/>
</dbReference>
<name>A0A210Q7D4_MIZYE</name>
<evidence type="ECO:0000259" key="3">
    <source>
        <dbReference type="Pfam" id="PF17517"/>
    </source>
</evidence>
<sequence>MFVLPAGVDPVTVDVTAPSFSSNVLSHHVTVNSDASMKLEIDISLQLVGNEQSSKGIHVQASGDIVLLIINRQKFTSDGYLALPVHALGKEYYAVSEYPDDNCQFAIVATQDGTVVDITLSNNKNAKSVQFAETVHIPGETFQVTLDKFGTVQIQSDGDLTGSYISSNKPIAFLSGNRRTIVDSGFSSDHLVEQLFSVDKWGKKYNVVPVPERTVGDFFKVVASVDSTSIDVACLKDTDSYNTVVSLVKAGDFEMLHIKPGRYCSFKSNNAIMVIQFVLSQSNNKDKHDPSMILITPEEQYLSNYMFTTPRITGGSYENFLMIVVKTNQKSGLRLDGNELPVNTNFQDIPGTDLAGCYITVNDGYHNIGHVSPIAVFSGILYGRAKYESYGISIGLRLGPVNLPCTPSVTVNGDGIDNDCDGRTDEELCTPDNNQNDDDGDGVSDEDCVLPPPVHGVWETWEEWSECNTTCSTSGSPISHGTKTRLRNCTGPMYGGKQCTGAGEETADCTLSCPVDGNWETWEPWSGCSMTCNPYQGSTLRVQGRRTRSRNCTNPTPQHGGADCDGNPEESEYCQQDTACPDTDGNWGSWAKWSDCLRFRFRSCDNPAPSTTGNYCVGLGKESNACTTATQSGSSQTVQNLVTNPACVCPSSTATTTLRPVPPTPGNMARVLEQLNRELRRNPKDLSKYKRKLGSAPDSRTSSKLIGCLLAVVIVVILAGFLFMDLEKLYRFVRERQDEERNVE</sequence>
<dbReference type="InterPro" id="IPR036383">
    <property type="entry name" value="TSP1_rpt_sf"/>
</dbReference>
<dbReference type="InterPro" id="IPR035234">
    <property type="entry name" value="IgGFc-bd_N"/>
</dbReference>
<evidence type="ECO:0000313" key="4">
    <source>
        <dbReference type="EMBL" id="OWF44652.1"/>
    </source>
</evidence>
<dbReference type="SUPFAM" id="SSF82895">
    <property type="entry name" value="TSP-1 type 1 repeat"/>
    <property type="match status" value="3"/>
</dbReference>
<gene>
    <name evidence="4" type="ORF">KP79_PYT26354</name>
</gene>
<dbReference type="PRINTS" id="PR01705">
    <property type="entry name" value="TSP1REPEAT"/>
</dbReference>
<keyword evidence="5" id="KW-1185">Reference proteome</keyword>
<dbReference type="InterPro" id="IPR000884">
    <property type="entry name" value="TSP1_rpt"/>
</dbReference>
<dbReference type="AlphaFoldDB" id="A0A210Q7D4"/>
<dbReference type="Pfam" id="PF00090">
    <property type="entry name" value="TSP_1"/>
    <property type="match status" value="2"/>
</dbReference>
<evidence type="ECO:0000256" key="2">
    <source>
        <dbReference type="SAM" id="Phobius"/>
    </source>
</evidence>
<keyword evidence="2" id="KW-0812">Transmembrane</keyword>
<dbReference type="PANTHER" id="PTHR46534">
    <property type="entry name" value="IGGFC_BINDING DOMAIN-CONTAINING PROTEIN"/>
    <property type="match status" value="1"/>
</dbReference>
<reference evidence="4 5" key="1">
    <citation type="journal article" date="2017" name="Nat. Ecol. Evol.">
        <title>Scallop genome provides insights into evolution of bilaterian karyotype and development.</title>
        <authorList>
            <person name="Wang S."/>
            <person name="Zhang J."/>
            <person name="Jiao W."/>
            <person name="Li J."/>
            <person name="Xun X."/>
            <person name="Sun Y."/>
            <person name="Guo X."/>
            <person name="Huan P."/>
            <person name="Dong B."/>
            <person name="Zhang L."/>
            <person name="Hu X."/>
            <person name="Sun X."/>
            <person name="Wang J."/>
            <person name="Zhao C."/>
            <person name="Wang Y."/>
            <person name="Wang D."/>
            <person name="Huang X."/>
            <person name="Wang R."/>
            <person name="Lv J."/>
            <person name="Li Y."/>
            <person name="Zhang Z."/>
            <person name="Liu B."/>
            <person name="Lu W."/>
            <person name="Hui Y."/>
            <person name="Liang J."/>
            <person name="Zhou Z."/>
            <person name="Hou R."/>
            <person name="Li X."/>
            <person name="Liu Y."/>
            <person name="Li H."/>
            <person name="Ning X."/>
            <person name="Lin Y."/>
            <person name="Zhao L."/>
            <person name="Xing Q."/>
            <person name="Dou J."/>
            <person name="Li Y."/>
            <person name="Mao J."/>
            <person name="Guo H."/>
            <person name="Dou H."/>
            <person name="Li T."/>
            <person name="Mu C."/>
            <person name="Jiang W."/>
            <person name="Fu Q."/>
            <person name="Fu X."/>
            <person name="Miao Y."/>
            <person name="Liu J."/>
            <person name="Yu Q."/>
            <person name="Li R."/>
            <person name="Liao H."/>
            <person name="Li X."/>
            <person name="Kong Y."/>
            <person name="Jiang Z."/>
            <person name="Chourrout D."/>
            <person name="Li R."/>
            <person name="Bao Z."/>
        </authorList>
    </citation>
    <scope>NUCLEOTIDE SEQUENCE [LARGE SCALE GENOMIC DNA]</scope>
    <source>
        <strain evidence="4 5">PY_sf001</strain>
    </source>
</reference>
<organism evidence="4 5">
    <name type="scientific">Mizuhopecten yessoensis</name>
    <name type="common">Japanese scallop</name>
    <name type="synonym">Patinopecten yessoensis</name>
    <dbReference type="NCBI Taxonomy" id="6573"/>
    <lineage>
        <taxon>Eukaryota</taxon>
        <taxon>Metazoa</taxon>
        <taxon>Spiralia</taxon>
        <taxon>Lophotrochozoa</taxon>
        <taxon>Mollusca</taxon>
        <taxon>Bivalvia</taxon>
        <taxon>Autobranchia</taxon>
        <taxon>Pteriomorphia</taxon>
        <taxon>Pectinida</taxon>
        <taxon>Pectinoidea</taxon>
        <taxon>Pectinidae</taxon>
        <taxon>Mizuhopecten</taxon>
    </lineage>
</organism>
<feature type="compositionally biased region" description="Acidic residues" evidence="1">
    <location>
        <begin position="435"/>
        <end position="446"/>
    </location>
</feature>
<comment type="caution">
    <text evidence="4">The sequence shown here is derived from an EMBL/GenBank/DDBJ whole genome shotgun (WGS) entry which is preliminary data.</text>
</comment>
<protein>
    <submittedName>
        <fullName evidence="4">Hemicentin-1</fullName>
    </submittedName>
</protein>
<dbReference type="EMBL" id="NEDP02004706">
    <property type="protein sequence ID" value="OWF44652.1"/>
    <property type="molecule type" value="Genomic_DNA"/>
</dbReference>
<keyword evidence="2" id="KW-1133">Transmembrane helix</keyword>
<feature type="transmembrane region" description="Helical" evidence="2">
    <location>
        <begin position="704"/>
        <end position="724"/>
    </location>
</feature>
<dbReference type="PANTHER" id="PTHR46534:SF2">
    <property type="entry name" value="VWFD DOMAIN-CONTAINING PROTEIN"/>
    <property type="match status" value="1"/>
</dbReference>
<proteinExistence type="predicted"/>
<dbReference type="OrthoDB" id="10005154at2759"/>
<dbReference type="Proteomes" id="UP000242188">
    <property type="component" value="Unassembled WGS sequence"/>
</dbReference>
<dbReference type="SMART" id="SM00209">
    <property type="entry name" value="TSP1"/>
    <property type="match status" value="3"/>
</dbReference>
<evidence type="ECO:0000256" key="1">
    <source>
        <dbReference type="SAM" id="MobiDB-lite"/>
    </source>
</evidence>